<evidence type="ECO:0000256" key="2">
    <source>
        <dbReference type="ARBA" id="ARBA00022692"/>
    </source>
</evidence>
<dbReference type="GO" id="GO:0005774">
    <property type="term" value="C:vacuolar membrane"/>
    <property type="evidence" value="ECO:0007669"/>
    <property type="project" value="TreeGrafter"/>
</dbReference>
<dbReference type="eggNOG" id="KOG1303">
    <property type="taxonomic scope" value="Eukaryota"/>
</dbReference>
<keyword evidence="3 5" id="KW-1133">Transmembrane helix</keyword>
<keyword evidence="2 5" id="KW-0812">Transmembrane</keyword>
<dbReference type="EnsemblProtists" id="PYU1_T007405">
    <property type="protein sequence ID" value="PYU1_T007405"/>
    <property type="gene ID" value="PYU1_G007389"/>
</dbReference>
<name>K3WR11_GLOUD</name>
<dbReference type="EMBL" id="GL376629">
    <property type="status" value="NOT_ANNOTATED_CDS"/>
    <property type="molecule type" value="Genomic_DNA"/>
</dbReference>
<reference evidence="8" key="2">
    <citation type="submission" date="2010-04" db="EMBL/GenBank/DDBJ databases">
        <authorList>
            <person name="Buell R."/>
            <person name="Hamilton J."/>
            <person name="Hostetler J."/>
        </authorList>
    </citation>
    <scope>NUCLEOTIDE SEQUENCE [LARGE SCALE GENOMIC DNA]</scope>
    <source>
        <strain evidence="8">DAOM:BR144</strain>
    </source>
</reference>
<reference evidence="7" key="3">
    <citation type="submission" date="2015-02" db="UniProtKB">
        <authorList>
            <consortium name="EnsemblProtists"/>
        </authorList>
    </citation>
    <scope>IDENTIFICATION</scope>
    <source>
        <strain evidence="7">DAOM BR144</strain>
    </source>
</reference>
<feature type="transmembrane region" description="Helical" evidence="5">
    <location>
        <begin position="12"/>
        <end position="34"/>
    </location>
</feature>
<feature type="transmembrane region" description="Helical" evidence="5">
    <location>
        <begin position="40"/>
        <end position="67"/>
    </location>
</feature>
<accession>K3WR11</accession>
<reference evidence="8" key="1">
    <citation type="journal article" date="2010" name="Genome Biol.">
        <title>Genome sequence of the necrotrophic plant pathogen Pythium ultimum reveals original pathogenicity mechanisms and effector repertoire.</title>
        <authorList>
            <person name="Levesque C.A."/>
            <person name="Brouwer H."/>
            <person name="Cano L."/>
            <person name="Hamilton J.P."/>
            <person name="Holt C."/>
            <person name="Huitema E."/>
            <person name="Raffaele S."/>
            <person name="Robideau G.P."/>
            <person name="Thines M."/>
            <person name="Win J."/>
            <person name="Zerillo M.M."/>
            <person name="Beakes G.W."/>
            <person name="Boore J.L."/>
            <person name="Busam D."/>
            <person name="Dumas B."/>
            <person name="Ferriera S."/>
            <person name="Fuerstenberg S.I."/>
            <person name="Gachon C.M."/>
            <person name="Gaulin E."/>
            <person name="Govers F."/>
            <person name="Grenville-Briggs L."/>
            <person name="Horner N."/>
            <person name="Hostetler J."/>
            <person name="Jiang R.H."/>
            <person name="Johnson J."/>
            <person name="Krajaejun T."/>
            <person name="Lin H."/>
            <person name="Meijer H.J."/>
            <person name="Moore B."/>
            <person name="Morris P."/>
            <person name="Phuntmart V."/>
            <person name="Puiu D."/>
            <person name="Shetty J."/>
            <person name="Stajich J.E."/>
            <person name="Tripathy S."/>
            <person name="Wawra S."/>
            <person name="van West P."/>
            <person name="Whitty B.R."/>
            <person name="Coutinho P.M."/>
            <person name="Henrissat B."/>
            <person name="Martin F."/>
            <person name="Thomas P.D."/>
            <person name="Tyler B.M."/>
            <person name="De Vries R.P."/>
            <person name="Kamoun S."/>
            <person name="Yandell M."/>
            <person name="Tisserat N."/>
            <person name="Buell C.R."/>
        </authorList>
    </citation>
    <scope>NUCLEOTIDE SEQUENCE</scope>
    <source>
        <strain evidence="8">DAOM:BR144</strain>
    </source>
</reference>
<keyword evidence="8" id="KW-1185">Reference proteome</keyword>
<comment type="subcellular location">
    <subcellularLocation>
        <location evidence="1">Membrane</location>
        <topology evidence="1">Multi-pass membrane protein</topology>
    </subcellularLocation>
</comment>
<dbReference type="Proteomes" id="UP000019132">
    <property type="component" value="Unassembled WGS sequence"/>
</dbReference>
<dbReference type="STRING" id="431595.K3WR11"/>
<dbReference type="Pfam" id="PF01490">
    <property type="entry name" value="Aa_trans"/>
    <property type="match status" value="1"/>
</dbReference>
<evidence type="ECO:0000313" key="8">
    <source>
        <dbReference type="Proteomes" id="UP000019132"/>
    </source>
</evidence>
<dbReference type="OMA" id="RACLVWC"/>
<sequence>MGSKPFLTGEDLKIAFNLFCCVYGIGTLGMPANFSRAGPVLATIALLFMAFANVYSSVVISKVMLTAPRSVKTYSDLGEFCMGKTGRYLVVIFQMANCLLVPCAFLVLGGTLLTSLFPDTFKDSTWIILMAIMVLPVCLIPTLKEGAGAAFAGCMGTLIADVIGVSMLLHGMSGHPSVPSPHLTFKQVATTFGNLSLAYGAGILSSVSTANQRACLVWCS</sequence>
<feature type="transmembrane region" description="Helical" evidence="5">
    <location>
        <begin position="125"/>
        <end position="143"/>
    </location>
</feature>
<dbReference type="VEuPathDB" id="FungiDB:PYU1_G007389"/>
<keyword evidence="4 5" id="KW-0472">Membrane</keyword>
<dbReference type="AlphaFoldDB" id="K3WR11"/>
<evidence type="ECO:0000259" key="6">
    <source>
        <dbReference type="Pfam" id="PF01490"/>
    </source>
</evidence>
<dbReference type="PANTHER" id="PTHR22950">
    <property type="entry name" value="AMINO ACID TRANSPORTER"/>
    <property type="match status" value="1"/>
</dbReference>
<evidence type="ECO:0000313" key="7">
    <source>
        <dbReference type="EnsemblProtists" id="PYU1_T007405"/>
    </source>
</evidence>
<dbReference type="InterPro" id="IPR013057">
    <property type="entry name" value="AA_transpt_TM"/>
</dbReference>
<dbReference type="HOGENOM" id="CLU_126366_0_0_1"/>
<evidence type="ECO:0000256" key="1">
    <source>
        <dbReference type="ARBA" id="ARBA00004141"/>
    </source>
</evidence>
<dbReference type="GO" id="GO:0015179">
    <property type="term" value="F:L-amino acid transmembrane transporter activity"/>
    <property type="evidence" value="ECO:0007669"/>
    <property type="project" value="TreeGrafter"/>
</dbReference>
<feature type="transmembrane region" description="Helical" evidence="5">
    <location>
        <begin position="88"/>
        <end position="113"/>
    </location>
</feature>
<dbReference type="InParanoid" id="K3WR11"/>
<organism evidence="7 8">
    <name type="scientific">Globisporangium ultimum (strain ATCC 200006 / CBS 805.95 / DAOM BR144)</name>
    <name type="common">Pythium ultimum</name>
    <dbReference type="NCBI Taxonomy" id="431595"/>
    <lineage>
        <taxon>Eukaryota</taxon>
        <taxon>Sar</taxon>
        <taxon>Stramenopiles</taxon>
        <taxon>Oomycota</taxon>
        <taxon>Peronosporomycetes</taxon>
        <taxon>Pythiales</taxon>
        <taxon>Pythiaceae</taxon>
        <taxon>Globisporangium</taxon>
    </lineage>
</organism>
<proteinExistence type="predicted"/>
<evidence type="ECO:0000256" key="3">
    <source>
        <dbReference type="ARBA" id="ARBA00022989"/>
    </source>
</evidence>
<evidence type="ECO:0000256" key="5">
    <source>
        <dbReference type="SAM" id="Phobius"/>
    </source>
</evidence>
<protein>
    <recommendedName>
        <fullName evidence="6">Amino acid transporter transmembrane domain-containing protein</fullName>
    </recommendedName>
</protein>
<evidence type="ECO:0000256" key="4">
    <source>
        <dbReference type="ARBA" id="ARBA00023136"/>
    </source>
</evidence>
<dbReference type="PANTHER" id="PTHR22950:SF349">
    <property type="entry name" value="AMINO ACID TRANSPORTER TRANSMEMBRANE DOMAIN-CONTAINING PROTEIN"/>
    <property type="match status" value="1"/>
</dbReference>
<feature type="domain" description="Amino acid transporter transmembrane" evidence="6">
    <location>
        <begin position="13"/>
        <end position="200"/>
    </location>
</feature>
<feature type="transmembrane region" description="Helical" evidence="5">
    <location>
        <begin position="150"/>
        <end position="169"/>
    </location>
</feature>